<evidence type="ECO:0000256" key="1">
    <source>
        <dbReference type="SAM" id="MobiDB-lite"/>
    </source>
</evidence>
<dbReference type="EMBL" id="NIRI02000042">
    <property type="protein sequence ID" value="KAG5450262.1"/>
    <property type="molecule type" value="Genomic_DNA"/>
</dbReference>
<protein>
    <submittedName>
        <fullName evidence="2">Uncharacterized protein</fullName>
    </submittedName>
</protein>
<dbReference type="STRING" id="79923.A0A3R7GR10"/>
<name>A0A3R7GR10_CLOSI</name>
<evidence type="ECO:0000313" key="2">
    <source>
        <dbReference type="EMBL" id="KAG5450262.1"/>
    </source>
</evidence>
<dbReference type="InParanoid" id="A0A3R7GR10"/>
<dbReference type="AlphaFoldDB" id="A0A3R7GR10"/>
<accession>A0A3R7GR10</accession>
<evidence type="ECO:0000313" key="3">
    <source>
        <dbReference type="Proteomes" id="UP000286415"/>
    </source>
</evidence>
<keyword evidence="3" id="KW-1185">Reference proteome</keyword>
<dbReference type="Proteomes" id="UP000286415">
    <property type="component" value="Unassembled WGS sequence"/>
</dbReference>
<sequence length="106" mass="11648">MQEELTIPREPSRSQTYHSPRGVVGVTRPTHFRRCSFALSGESQTNLGNLVDSALLELPLLRQCRRQLLYPYPEPAITAYDGGFDSEPVSVSTILAGQSGSSAVFH</sequence>
<comment type="caution">
    <text evidence="2">The sequence shown here is derived from an EMBL/GenBank/DDBJ whole genome shotgun (WGS) entry which is preliminary data.</text>
</comment>
<feature type="region of interest" description="Disordered" evidence="1">
    <location>
        <begin position="1"/>
        <end position="23"/>
    </location>
</feature>
<proteinExistence type="predicted"/>
<gene>
    <name evidence="2" type="ORF">CSKR_112670</name>
</gene>
<reference evidence="2 3" key="2">
    <citation type="journal article" date="2021" name="Genomics">
        <title>High-quality reference genome for Clonorchis sinensis.</title>
        <authorList>
            <person name="Young N.D."/>
            <person name="Stroehlein A.J."/>
            <person name="Kinkar L."/>
            <person name="Wang T."/>
            <person name="Sohn W.M."/>
            <person name="Chang B.C.H."/>
            <person name="Kaur P."/>
            <person name="Weisz D."/>
            <person name="Dudchenko O."/>
            <person name="Aiden E.L."/>
            <person name="Korhonen P.K."/>
            <person name="Gasser R.B."/>
        </authorList>
    </citation>
    <scope>NUCLEOTIDE SEQUENCE [LARGE SCALE GENOMIC DNA]</scope>
    <source>
        <strain evidence="2">Cs-k2</strain>
    </source>
</reference>
<organism evidence="2 3">
    <name type="scientific">Clonorchis sinensis</name>
    <name type="common">Chinese liver fluke</name>
    <dbReference type="NCBI Taxonomy" id="79923"/>
    <lineage>
        <taxon>Eukaryota</taxon>
        <taxon>Metazoa</taxon>
        <taxon>Spiralia</taxon>
        <taxon>Lophotrochozoa</taxon>
        <taxon>Platyhelminthes</taxon>
        <taxon>Trematoda</taxon>
        <taxon>Digenea</taxon>
        <taxon>Opisthorchiida</taxon>
        <taxon>Opisthorchiata</taxon>
        <taxon>Opisthorchiidae</taxon>
        <taxon>Clonorchis</taxon>
    </lineage>
</organism>
<dbReference type="OrthoDB" id="6275174at2759"/>
<reference evidence="2 3" key="1">
    <citation type="journal article" date="2018" name="Biotechnol. Adv.">
        <title>Improved genomic resources and new bioinformatic workflow for the carcinogenic parasite Clonorchis sinensis: Biotechnological implications.</title>
        <authorList>
            <person name="Wang D."/>
            <person name="Korhonen P.K."/>
            <person name="Gasser R.B."/>
            <person name="Young N.D."/>
        </authorList>
    </citation>
    <scope>NUCLEOTIDE SEQUENCE [LARGE SCALE GENOMIC DNA]</scope>
    <source>
        <strain evidence="2">Cs-k2</strain>
    </source>
</reference>
<feature type="compositionally biased region" description="Basic and acidic residues" evidence="1">
    <location>
        <begin position="1"/>
        <end position="12"/>
    </location>
</feature>